<keyword evidence="2" id="KW-1185">Reference proteome</keyword>
<organism evidence="1 2">
    <name type="scientific">Rickenella mellea</name>
    <dbReference type="NCBI Taxonomy" id="50990"/>
    <lineage>
        <taxon>Eukaryota</taxon>
        <taxon>Fungi</taxon>
        <taxon>Dikarya</taxon>
        <taxon>Basidiomycota</taxon>
        <taxon>Agaricomycotina</taxon>
        <taxon>Agaricomycetes</taxon>
        <taxon>Hymenochaetales</taxon>
        <taxon>Rickenellaceae</taxon>
        <taxon>Rickenella</taxon>
    </lineage>
</organism>
<reference evidence="1 2" key="1">
    <citation type="submission" date="2018-06" db="EMBL/GenBank/DDBJ databases">
        <title>A transcriptomic atlas of mushroom development highlights an independent origin of complex multicellularity.</title>
        <authorList>
            <consortium name="DOE Joint Genome Institute"/>
            <person name="Krizsan K."/>
            <person name="Almasi E."/>
            <person name="Merenyi Z."/>
            <person name="Sahu N."/>
            <person name="Viragh M."/>
            <person name="Koszo T."/>
            <person name="Mondo S."/>
            <person name="Kiss B."/>
            <person name="Balint B."/>
            <person name="Kues U."/>
            <person name="Barry K."/>
            <person name="Hegedus J.C."/>
            <person name="Henrissat B."/>
            <person name="Johnson J."/>
            <person name="Lipzen A."/>
            <person name="Ohm R."/>
            <person name="Nagy I."/>
            <person name="Pangilinan J."/>
            <person name="Yan J."/>
            <person name="Xiong Y."/>
            <person name="Grigoriev I.V."/>
            <person name="Hibbett D.S."/>
            <person name="Nagy L.G."/>
        </authorList>
    </citation>
    <scope>NUCLEOTIDE SEQUENCE [LARGE SCALE GENOMIC DNA]</scope>
    <source>
        <strain evidence="1 2">SZMC22713</strain>
    </source>
</reference>
<dbReference type="AlphaFoldDB" id="A0A4Y7QFH4"/>
<evidence type="ECO:0000313" key="1">
    <source>
        <dbReference type="EMBL" id="TDL26407.1"/>
    </source>
</evidence>
<proteinExistence type="predicted"/>
<gene>
    <name evidence="1" type="ORF">BD410DRAFT_783458</name>
</gene>
<evidence type="ECO:0000313" key="2">
    <source>
        <dbReference type="Proteomes" id="UP000294933"/>
    </source>
</evidence>
<dbReference type="EMBL" id="ML170161">
    <property type="protein sequence ID" value="TDL26407.1"/>
    <property type="molecule type" value="Genomic_DNA"/>
</dbReference>
<name>A0A4Y7QFH4_9AGAM</name>
<protein>
    <submittedName>
        <fullName evidence="1">Uncharacterized protein</fullName>
    </submittedName>
</protein>
<accession>A0A4Y7QFH4</accession>
<dbReference type="Proteomes" id="UP000294933">
    <property type="component" value="Unassembled WGS sequence"/>
</dbReference>
<sequence>MCRRPNNSEKVTLSPLLVQSADCRHVVSKGGQKSVFYPKVRPFLPDKFMPHFSEVYAYSSRSSRAMIANDIFDE</sequence>
<dbReference type="VEuPathDB" id="FungiDB:BD410DRAFT_783458"/>